<reference evidence="1 2" key="2">
    <citation type="submission" date="2018-10" db="EMBL/GenBank/DDBJ databases">
        <authorList>
            <consortium name="Pathogen Informatics"/>
        </authorList>
    </citation>
    <scope>NUCLEOTIDE SEQUENCE [LARGE SCALE GENOMIC DNA]</scope>
</reference>
<proteinExistence type="predicted"/>
<sequence length="136" mass="14798">MEISCGNINTNHRVTLSYKSILFGNEQDVKQVSRITMKSFDDAFKGFVVASSTVTATFSSHYFQNQRDAHATGLVGLLDYHRRLQTHPHGQKAVGASCNVIGYLCGGVTRLRSKISHAMLATAGKPAAKSSPYYSA</sequence>
<accession>A0A0R3UB67</accession>
<dbReference type="AlphaFoldDB" id="A0A0R3UB67"/>
<evidence type="ECO:0000313" key="1">
    <source>
        <dbReference type="EMBL" id="VDD78163.1"/>
    </source>
</evidence>
<dbReference type="EMBL" id="UXSR01001339">
    <property type="protein sequence ID" value="VDD78163.1"/>
    <property type="molecule type" value="Genomic_DNA"/>
</dbReference>
<dbReference type="Proteomes" id="UP000267029">
    <property type="component" value="Unassembled WGS sequence"/>
</dbReference>
<dbReference type="WBParaSite" id="MCOS_0000416501-mRNA-1">
    <property type="protein sequence ID" value="MCOS_0000416501-mRNA-1"/>
    <property type="gene ID" value="MCOS_0000416501"/>
</dbReference>
<organism evidence="3">
    <name type="scientific">Mesocestoides corti</name>
    <name type="common">Flatworm</name>
    <dbReference type="NCBI Taxonomy" id="53468"/>
    <lineage>
        <taxon>Eukaryota</taxon>
        <taxon>Metazoa</taxon>
        <taxon>Spiralia</taxon>
        <taxon>Lophotrochozoa</taxon>
        <taxon>Platyhelminthes</taxon>
        <taxon>Cestoda</taxon>
        <taxon>Eucestoda</taxon>
        <taxon>Cyclophyllidea</taxon>
        <taxon>Mesocestoididae</taxon>
        <taxon>Mesocestoides</taxon>
    </lineage>
</organism>
<evidence type="ECO:0000313" key="2">
    <source>
        <dbReference type="Proteomes" id="UP000267029"/>
    </source>
</evidence>
<reference evidence="3" key="1">
    <citation type="submission" date="2017-02" db="UniProtKB">
        <authorList>
            <consortium name="WormBaseParasite"/>
        </authorList>
    </citation>
    <scope>IDENTIFICATION</scope>
</reference>
<name>A0A0R3UB67_MESCO</name>
<protein>
    <submittedName>
        <fullName evidence="3">COPIIcoated_ERV domain-containing protein</fullName>
    </submittedName>
</protein>
<evidence type="ECO:0000313" key="3">
    <source>
        <dbReference type="WBParaSite" id="MCOS_0000416501-mRNA-1"/>
    </source>
</evidence>
<keyword evidence="2" id="KW-1185">Reference proteome</keyword>
<gene>
    <name evidence="1" type="ORF">MCOS_LOCUS4166</name>
</gene>